<dbReference type="GO" id="GO:0006412">
    <property type="term" value="P:translation"/>
    <property type="evidence" value="ECO:0007669"/>
    <property type="project" value="UniProtKB-UniRule"/>
</dbReference>
<dbReference type="OrthoDB" id="9808307at2"/>
<dbReference type="PANTHER" id="PTHR11560">
    <property type="entry name" value="39S RIBOSOMAL PROTEIN L10, MITOCHONDRIAL"/>
    <property type="match status" value="1"/>
</dbReference>
<proteinExistence type="inferred from homology"/>
<name>A0A084CNG7_9GAMM</name>
<protein>
    <recommendedName>
        <fullName evidence="7 8">Large ribosomal subunit protein uL10</fullName>
    </recommendedName>
</protein>
<comment type="caution">
    <text evidence="9">The sequence shown here is derived from an EMBL/GenBank/DDBJ whole genome shotgun (WGS) entry which is preliminary data.</text>
</comment>
<gene>
    <name evidence="8 9" type="primary">rplJ</name>
    <name evidence="9" type="ORF">CF67_20007</name>
</gene>
<dbReference type="STRING" id="1179155.CF67_20007"/>
<accession>A0A084CNG7</accession>
<evidence type="ECO:0000256" key="8">
    <source>
        <dbReference type="HAMAP-Rule" id="MF_00362"/>
    </source>
</evidence>
<dbReference type="AlphaFoldDB" id="A0A084CNG7"/>
<evidence type="ECO:0000256" key="7">
    <source>
        <dbReference type="ARBA" id="ARBA00035202"/>
    </source>
</evidence>
<evidence type="ECO:0000256" key="5">
    <source>
        <dbReference type="ARBA" id="ARBA00022980"/>
    </source>
</evidence>
<dbReference type="InterPro" id="IPR043141">
    <property type="entry name" value="Ribosomal_uL10-like_sf"/>
</dbReference>
<keyword evidence="5 8" id="KW-0689">Ribosomal protein</keyword>
<organism evidence="9 10">
    <name type="scientific">Candidatus Photodesmus blepharonis</name>
    <dbReference type="NCBI Taxonomy" id="1179155"/>
    <lineage>
        <taxon>Bacteria</taxon>
        <taxon>Pseudomonadati</taxon>
        <taxon>Pseudomonadota</taxon>
        <taxon>Gammaproteobacteria</taxon>
        <taxon>Vibrionales</taxon>
        <taxon>Vibrionaceae</taxon>
        <taxon>Candidatus Photodesmus</taxon>
    </lineage>
</organism>
<evidence type="ECO:0000256" key="6">
    <source>
        <dbReference type="ARBA" id="ARBA00023274"/>
    </source>
</evidence>
<dbReference type="NCBIfam" id="NF000955">
    <property type="entry name" value="PRK00099.1-1"/>
    <property type="match status" value="1"/>
</dbReference>
<comment type="function">
    <text evidence="1 8">Forms part of the ribosomal stalk, playing a central role in the interaction of the ribosome with GTP-bound translation factors.</text>
</comment>
<evidence type="ECO:0000256" key="4">
    <source>
        <dbReference type="ARBA" id="ARBA00022884"/>
    </source>
</evidence>
<dbReference type="EMBL" id="JGVK01000013">
    <property type="protein sequence ID" value="KEY91346.1"/>
    <property type="molecule type" value="Genomic_DNA"/>
</dbReference>
<evidence type="ECO:0000256" key="1">
    <source>
        <dbReference type="ARBA" id="ARBA00002633"/>
    </source>
</evidence>
<dbReference type="SUPFAM" id="SSF160369">
    <property type="entry name" value="Ribosomal protein L10-like"/>
    <property type="match status" value="1"/>
</dbReference>
<evidence type="ECO:0000313" key="9">
    <source>
        <dbReference type="EMBL" id="KEY91346.1"/>
    </source>
</evidence>
<evidence type="ECO:0000313" key="10">
    <source>
        <dbReference type="Proteomes" id="UP000053784"/>
    </source>
</evidence>
<dbReference type="InterPro" id="IPR022973">
    <property type="entry name" value="Ribosomal_uL10_bac"/>
</dbReference>
<dbReference type="InterPro" id="IPR001790">
    <property type="entry name" value="Ribosomal_uL10"/>
</dbReference>
<dbReference type="InterPro" id="IPR047865">
    <property type="entry name" value="Ribosomal_uL10_bac_type"/>
</dbReference>
<keyword evidence="3 8" id="KW-0699">rRNA-binding</keyword>
<keyword evidence="10" id="KW-1185">Reference proteome</keyword>
<reference evidence="9 10" key="1">
    <citation type="submission" date="2014-03" db="EMBL/GenBank/DDBJ databases">
        <title>Selection and divergence in the genomes of co-occurring obligate luminous symbionts with specific hosts.</title>
        <authorList>
            <person name="Hendry T.A."/>
            <person name="de Wet J.R."/>
            <person name="Dunlap P.V."/>
        </authorList>
    </citation>
    <scope>NUCLEOTIDE SEQUENCE [LARGE SCALE GENOMIC DNA]</scope>
    <source>
        <strain evidence="9 10">Ppalp.1</strain>
    </source>
</reference>
<dbReference type="HAMAP" id="MF_00362">
    <property type="entry name" value="Ribosomal_uL10"/>
    <property type="match status" value="1"/>
</dbReference>
<dbReference type="CDD" id="cd05797">
    <property type="entry name" value="Ribosomal_L10"/>
    <property type="match status" value="1"/>
</dbReference>
<comment type="similarity">
    <text evidence="2 8">Belongs to the universal ribosomal protein uL10 family.</text>
</comment>
<dbReference type="Gene3D" id="6.10.250.2350">
    <property type="match status" value="1"/>
</dbReference>
<evidence type="ECO:0000256" key="2">
    <source>
        <dbReference type="ARBA" id="ARBA00008889"/>
    </source>
</evidence>
<dbReference type="GO" id="GO:1990904">
    <property type="term" value="C:ribonucleoprotein complex"/>
    <property type="evidence" value="ECO:0007669"/>
    <property type="project" value="UniProtKB-KW"/>
</dbReference>
<evidence type="ECO:0000256" key="3">
    <source>
        <dbReference type="ARBA" id="ARBA00022730"/>
    </source>
</evidence>
<dbReference type="FunFam" id="3.30.70.1730:FF:000001">
    <property type="entry name" value="50S ribosomal protein L10"/>
    <property type="match status" value="1"/>
</dbReference>
<dbReference type="RefSeq" id="WP_034413886.1">
    <property type="nucleotide sequence ID" value="NZ_JGVK01000013.1"/>
</dbReference>
<dbReference type="eggNOG" id="COG0244">
    <property type="taxonomic scope" value="Bacteria"/>
</dbReference>
<keyword evidence="6 8" id="KW-0687">Ribonucleoprotein</keyword>
<dbReference type="Proteomes" id="UP000053784">
    <property type="component" value="Unassembled WGS sequence"/>
</dbReference>
<dbReference type="Gene3D" id="3.30.70.1730">
    <property type="match status" value="1"/>
</dbReference>
<dbReference type="GO" id="GO:0005840">
    <property type="term" value="C:ribosome"/>
    <property type="evidence" value="ECO:0007669"/>
    <property type="project" value="UniProtKB-KW"/>
</dbReference>
<sequence length="164" mass="17935">MALNLQKKKIIVDEINKKASNALSAIVANSRGVKVDAMTSLRKQARENGIYVRVVRNTLARRAILGTNFECLIDTFTGPTLIAFSNEHPGSAARLLKKFTKENTNFKIKAASFEGVVADAEMLAILPTYNEAIAQLTVCMREASAGKLVRTIAAIRNRKEVNTA</sequence>
<keyword evidence="4 8" id="KW-0694">RNA-binding</keyword>
<comment type="subunit">
    <text evidence="8">Part of the ribosomal stalk of the 50S ribosomal subunit. The N-terminus interacts with L11 and the large rRNA to form the base of the stalk. The C-terminus forms an elongated spine to which L12 dimers bind in a sequential fashion forming a multimeric L10(L12)X complex.</text>
</comment>
<dbReference type="GO" id="GO:0070180">
    <property type="term" value="F:large ribosomal subunit rRNA binding"/>
    <property type="evidence" value="ECO:0007669"/>
    <property type="project" value="UniProtKB-UniRule"/>
</dbReference>
<dbReference type="Pfam" id="PF00466">
    <property type="entry name" value="Ribosomal_L10"/>
    <property type="match status" value="1"/>
</dbReference>